<comment type="caution">
    <text evidence="2">The sequence shown here is derived from an EMBL/GenBank/DDBJ whole genome shotgun (WGS) entry which is preliminary data.</text>
</comment>
<dbReference type="EMBL" id="JANQBD010000008">
    <property type="protein sequence ID" value="MCR8632074.1"/>
    <property type="molecule type" value="Genomic_DNA"/>
</dbReference>
<evidence type="ECO:0000313" key="2">
    <source>
        <dbReference type="EMBL" id="MCR8632074.1"/>
    </source>
</evidence>
<feature type="domain" description="TetR transcriptional regulator CgmR-like C-terminal" evidence="1">
    <location>
        <begin position="6"/>
        <end position="51"/>
    </location>
</feature>
<dbReference type="Proteomes" id="UP001300012">
    <property type="component" value="Unassembled WGS sequence"/>
</dbReference>
<dbReference type="InterPro" id="IPR041479">
    <property type="entry name" value="TetR_CgmR_C"/>
</dbReference>
<dbReference type="InterPro" id="IPR036271">
    <property type="entry name" value="Tet_transcr_reg_TetR-rel_C_sf"/>
</dbReference>
<dbReference type="Gene3D" id="1.10.357.10">
    <property type="entry name" value="Tetracycline Repressor, domain 2"/>
    <property type="match status" value="1"/>
</dbReference>
<proteinExistence type="predicted"/>
<name>A0ABT1YFV5_9BACL</name>
<organism evidence="2 3">
    <name type="scientific">Paenibacillus radicis</name>
    <name type="common">ex Xue et al. 2023</name>
    <dbReference type="NCBI Taxonomy" id="2972489"/>
    <lineage>
        <taxon>Bacteria</taxon>
        <taxon>Bacillati</taxon>
        <taxon>Bacillota</taxon>
        <taxon>Bacilli</taxon>
        <taxon>Bacillales</taxon>
        <taxon>Paenibacillaceae</taxon>
        <taxon>Paenibacillus</taxon>
    </lineage>
</organism>
<dbReference type="RefSeq" id="WP_258213668.1">
    <property type="nucleotide sequence ID" value="NZ_JANQBD010000008.1"/>
</dbReference>
<reference evidence="2 3" key="1">
    <citation type="submission" date="2022-08" db="EMBL/GenBank/DDBJ databases">
        <title>Paenibacillus endoradicis sp. nov., Paenibacillus radicibacter sp. nov and Paenibacillus pararadicis sp. nov., three cold-adapted plant growth-promoting bacteria isolated from root of Larix gmelinii in Great Khingan.</title>
        <authorList>
            <person name="Xue H."/>
        </authorList>
    </citation>
    <scope>NUCLEOTIDE SEQUENCE [LARGE SCALE GENOMIC DNA]</scope>
    <source>
        <strain evidence="2 3">N5-1-1-5</strain>
    </source>
</reference>
<sequence length="56" mass="6347">MKFKQSNDGLDPVRSTMIRLAIDGLWFAEMFGLAPPKGELRQKIIDGLKANLEEEK</sequence>
<evidence type="ECO:0000313" key="3">
    <source>
        <dbReference type="Proteomes" id="UP001300012"/>
    </source>
</evidence>
<dbReference type="SUPFAM" id="SSF48498">
    <property type="entry name" value="Tetracyclin repressor-like, C-terminal domain"/>
    <property type="match status" value="1"/>
</dbReference>
<protein>
    <recommendedName>
        <fullName evidence="1">TetR transcriptional regulator CgmR-like C-terminal domain-containing protein</fullName>
    </recommendedName>
</protein>
<keyword evidence="3" id="KW-1185">Reference proteome</keyword>
<gene>
    <name evidence="2" type="ORF">NV381_12740</name>
</gene>
<dbReference type="Pfam" id="PF17937">
    <property type="entry name" value="TetR_C_28"/>
    <property type="match status" value="1"/>
</dbReference>
<evidence type="ECO:0000259" key="1">
    <source>
        <dbReference type="Pfam" id="PF17937"/>
    </source>
</evidence>
<accession>A0ABT1YFV5</accession>